<keyword evidence="4" id="KW-1185">Reference proteome</keyword>
<organism evidence="3 4">
    <name type="scientific">Porites lobata</name>
    <dbReference type="NCBI Taxonomy" id="104759"/>
    <lineage>
        <taxon>Eukaryota</taxon>
        <taxon>Metazoa</taxon>
        <taxon>Cnidaria</taxon>
        <taxon>Anthozoa</taxon>
        <taxon>Hexacorallia</taxon>
        <taxon>Scleractinia</taxon>
        <taxon>Fungiina</taxon>
        <taxon>Poritidae</taxon>
        <taxon>Porites</taxon>
    </lineage>
</organism>
<keyword evidence="2" id="KW-0732">Signal</keyword>
<evidence type="ECO:0000256" key="1">
    <source>
        <dbReference type="SAM" id="MobiDB-lite"/>
    </source>
</evidence>
<feature type="region of interest" description="Disordered" evidence="1">
    <location>
        <begin position="29"/>
        <end position="106"/>
    </location>
</feature>
<feature type="compositionally biased region" description="Basic and acidic residues" evidence="1">
    <location>
        <begin position="30"/>
        <end position="51"/>
    </location>
</feature>
<protein>
    <submittedName>
        <fullName evidence="3">Uncharacterized protein</fullName>
    </submittedName>
</protein>
<dbReference type="EMBL" id="CALNXK010000036">
    <property type="protein sequence ID" value="CAH3121474.1"/>
    <property type="molecule type" value="Genomic_DNA"/>
</dbReference>
<comment type="caution">
    <text evidence="3">The sequence shown here is derived from an EMBL/GenBank/DDBJ whole genome shotgun (WGS) entry which is preliminary data.</text>
</comment>
<feature type="signal peptide" evidence="2">
    <location>
        <begin position="1"/>
        <end position="22"/>
    </location>
</feature>
<dbReference type="Proteomes" id="UP001159405">
    <property type="component" value="Unassembled WGS sequence"/>
</dbReference>
<sequence length="192" mass="22780">MMKLLAVALVVLVCISVAVVDGRKNKRGKDRLQHLEKRREFPRNRMKEKPNVVEPSNDAVANKKEDAKAGPVISNDAKAQKAQKPSHEDKRDFKNHHKKREFKHNQAKLDLDQMENFHKRHHGNKFDMHPNDVRMIRKGKMSREMLVDRDLPEAEITKRMMKLMKKRAKHQMRNHSHQKRRDQKRRLKENAP</sequence>
<reference evidence="3 4" key="1">
    <citation type="submission" date="2022-05" db="EMBL/GenBank/DDBJ databases">
        <authorList>
            <consortium name="Genoscope - CEA"/>
            <person name="William W."/>
        </authorList>
    </citation>
    <scope>NUCLEOTIDE SEQUENCE [LARGE SCALE GENOMIC DNA]</scope>
</reference>
<name>A0ABN8NT76_9CNID</name>
<evidence type="ECO:0000256" key="2">
    <source>
        <dbReference type="SAM" id="SignalP"/>
    </source>
</evidence>
<gene>
    <name evidence="3" type="ORF">PLOB_00028966</name>
</gene>
<proteinExistence type="predicted"/>
<evidence type="ECO:0000313" key="3">
    <source>
        <dbReference type="EMBL" id="CAH3121474.1"/>
    </source>
</evidence>
<feature type="region of interest" description="Disordered" evidence="1">
    <location>
        <begin position="164"/>
        <end position="192"/>
    </location>
</feature>
<evidence type="ECO:0000313" key="4">
    <source>
        <dbReference type="Proteomes" id="UP001159405"/>
    </source>
</evidence>
<accession>A0ABN8NT76</accession>
<feature type="chain" id="PRO_5045980528" evidence="2">
    <location>
        <begin position="23"/>
        <end position="192"/>
    </location>
</feature>
<feature type="compositionally biased region" description="Basic residues" evidence="1">
    <location>
        <begin position="93"/>
        <end position="102"/>
    </location>
</feature>